<dbReference type="Proteomes" id="UP000050973">
    <property type="component" value="Unassembled WGS sequence"/>
</dbReference>
<sequence>MQFIKTTPDVDLAENIVETPRQTVTHLVIPAGKAVPKHHVPEDVVVVPIKGRVVFEDVSNGTAQALVPGDIVKLAPNEWHALEAVTDTEVMVIKSQLAD</sequence>
<proteinExistence type="predicted"/>
<accession>A0A0R1WDF5</accession>
<evidence type="ECO:0000313" key="1">
    <source>
        <dbReference type="EMBL" id="KRM15970.1"/>
    </source>
</evidence>
<organism evidence="1 2">
    <name type="scientific">Limosilactobacillus oris DSM 4864</name>
    <dbReference type="NCBI Taxonomy" id="1423779"/>
    <lineage>
        <taxon>Bacteria</taxon>
        <taxon>Bacillati</taxon>
        <taxon>Bacillota</taxon>
        <taxon>Bacilli</taxon>
        <taxon>Lactobacillales</taxon>
        <taxon>Lactobacillaceae</taxon>
        <taxon>Limosilactobacillus</taxon>
    </lineage>
</organism>
<dbReference type="InterPro" id="IPR011051">
    <property type="entry name" value="RmlC_Cupin_sf"/>
</dbReference>
<name>A0A0R1WDF5_9LACO</name>
<protein>
    <recommendedName>
        <fullName evidence="3">Cupin 2 conserved barrel domain-containing protein</fullName>
    </recommendedName>
</protein>
<dbReference type="Gene3D" id="2.60.120.10">
    <property type="entry name" value="Jelly Rolls"/>
    <property type="match status" value="1"/>
</dbReference>
<dbReference type="EMBL" id="AZGE01000006">
    <property type="protein sequence ID" value="KRM15970.1"/>
    <property type="molecule type" value="Genomic_DNA"/>
</dbReference>
<evidence type="ECO:0008006" key="3">
    <source>
        <dbReference type="Google" id="ProtNLM"/>
    </source>
</evidence>
<dbReference type="PATRIC" id="fig|1423779.3.peg.1711"/>
<dbReference type="InterPro" id="IPR014710">
    <property type="entry name" value="RmlC-like_jellyroll"/>
</dbReference>
<dbReference type="SUPFAM" id="SSF51182">
    <property type="entry name" value="RmlC-like cupins"/>
    <property type="match status" value="1"/>
</dbReference>
<gene>
    <name evidence="1" type="ORF">FC49_GL001651</name>
</gene>
<comment type="caution">
    <text evidence="1">The sequence shown here is derived from an EMBL/GenBank/DDBJ whole genome shotgun (WGS) entry which is preliminary data.</text>
</comment>
<reference evidence="1 2" key="1">
    <citation type="journal article" date="2015" name="Genome Announc.">
        <title>Expanding the biotechnology potential of lactobacilli through comparative genomics of 213 strains and associated genera.</title>
        <authorList>
            <person name="Sun Z."/>
            <person name="Harris H.M."/>
            <person name="McCann A."/>
            <person name="Guo C."/>
            <person name="Argimon S."/>
            <person name="Zhang W."/>
            <person name="Yang X."/>
            <person name="Jeffery I.B."/>
            <person name="Cooney J.C."/>
            <person name="Kagawa T.F."/>
            <person name="Liu W."/>
            <person name="Song Y."/>
            <person name="Salvetti E."/>
            <person name="Wrobel A."/>
            <person name="Rasinkangas P."/>
            <person name="Parkhill J."/>
            <person name="Rea M.C."/>
            <person name="O'Sullivan O."/>
            <person name="Ritari J."/>
            <person name="Douillard F.P."/>
            <person name="Paul Ross R."/>
            <person name="Yang R."/>
            <person name="Briner A.E."/>
            <person name="Felis G.E."/>
            <person name="de Vos W.M."/>
            <person name="Barrangou R."/>
            <person name="Klaenhammer T.R."/>
            <person name="Caufield P.W."/>
            <person name="Cui Y."/>
            <person name="Zhang H."/>
            <person name="O'Toole P.W."/>
        </authorList>
    </citation>
    <scope>NUCLEOTIDE SEQUENCE [LARGE SCALE GENOMIC DNA]</scope>
    <source>
        <strain evidence="1 2">DSM 4864</strain>
    </source>
</reference>
<dbReference type="RefSeq" id="WP_056984338.1">
    <property type="nucleotide sequence ID" value="NZ_AZGE01000006.1"/>
</dbReference>
<dbReference type="AlphaFoldDB" id="A0A0R1WDF5"/>
<evidence type="ECO:0000313" key="2">
    <source>
        <dbReference type="Proteomes" id="UP000050973"/>
    </source>
</evidence>